<evidence type="ECO:0000313" key="3">
    <source>
        <dbReference type="Proteomes" id="UP000053815"/>
    </source>
</evidence>
<feature type="compositionally biased region" description="Basic residues" evidence="1">
    <location>
        <begin position="59"/>
        <end position="68"/>
    </location>
</feature>
<dbReference type="SMART" id="SM00671">
    <property type="entry name" value="SEL1"/>
    <property type="match status" value="4"/>
</dbReference>
<dbReference type="PANTHER" id="PTHR43628:SF1">
    <property type="entry name" value="CHITIN SYNTHASE REGULATORY FACTOR 2-RELATED"/>
    <property type="match status" value="1"/>
</dbReference>
<dbReference type="EMBL" id="DF837009">
    <property type="protein sequence ID" value="GAN11577.1"/>
    <property type="molecule type" value="Genomic_DNA"/>
</dbReference>
<dbReference type="Proteomes" id="UP000053815">
    <property type="component" value="Unassembled WGS sequence"/>
</dbReference>
<feature type="region of interest" description="Disordered" evidence="1">
    <location>
        <begin position="44"/>
        <end position="68"/>
    </location>
</feature>
<evidence type="ECO:0000256" key="1">
    <source>
        <dbReference type="SAM" id="MobiDB-lite"/>
    </source>
</evidence>
<evidence type="ECO:0000313" key="2">
    <source>
        <dbReference type="EMBL" id="GAN11577.1"/>
    </source>
</evidence>
<dbReference type="SUPFAM" id="SSF81901">
    <property type="entry name" value="HCP-like"/>
    <property type="match status" value="1"/>
</dbReference>
<dbReference type="GO" id="GO:0032153">
    <property type="term" value="C:cell division site"/>
    <property type="evidence" value="ECO:0007669"/>
    <property type="project" value="TreeGrafter"/>
</dbReference>
<dbReference type="AlphaFoldDB" id="A0A0C9N688"/>
<dbReference type="Gene3D" id="1.25.40.10">
    <property type="entry name" value="Tetratricopeptide repeat domain"/>
    <property type="match status" value="1"/>
</dbReference>
<organism evidence="2">
    <name type="scientific">Mucor ambiguus</name>
    <dbReference type="NCBI Taxonomy" id="91626"/>
    <lineage>
        <taxon>Eukaryota</taxon>
        <taxon>Fungi</taxon>
        <taxon>Fungi incertae sedis</taxon>
        <taxon>Mucoromycota</taxon>
        <taxon>Mucoromycotina</taxon>
        <taxon>Mucoromycetes</taxon>
        <taxon>Mucorales</taxon>
        <taxon>Mucorineae</taxon>
        <taxon>Mucoraceae</taxon>
        <taxon>Mucor</taxon>
    </lineage>
</organism>
<dbReference type="OrthoDB" id="2148946at2759"/>
<keyword evidence="3" id="KW-1185">Reference proteome</keyword>
<dbReference type="InterPro" id="IPR052945">
    <property type="entry name" value="Mitotic_Regulator"/>
</dbReference>
<dbReference type="InterPro" id="IPR011990">
    <property type="entry name" value="TPR-like_helical_dom_sf"/>
</dbReference>
<name>A0A0C9N688_9FUNG</name>
<reference evidence="2" key="1">
    <citation type="submission" date="2014-09" db="EMBL/GenBank/DDBJ databases">
        <title>Draft genome sequence of an oleaginous Mucoromycotina fungus Mucor ambiguus NBRC6742.</title>
        <authorList>
            <person name="Takeda I."/>
            <person name="Yamane N."/>
            <person name="Morita T."/>
            <person name="Tamano K."/>
            <person name="Machida M."/>
            <person name="Baker S."/>
            <person name="Koike H."/>
        </authorList>
    </citation>
    <scope>NUCLEOTIDE SEQUENCE</scope>
    <source>
        <strain evidence="2">NBRC 6742</strain>
    </source>
</reference>
<gene>
    <name evidence="2" type="ORF">MAM1_0720c11148</name>
</gene>
<proteinExistence type="predicted"/>
<accession>A0A0C9N688</accession>
<sequence length="464" mass="52583">MERIKKLFTSSNGPQPHRKSKSDQTVIVPQTTKRKRFSLVLLKSTIDPNHEQSSQQQERKKRPATKHISKSASFLQLQSFGNSNGALKKSRSMFGQLTSFNKPLGNIETETAATSTNSSSSITESAIQDYFNHAPESDILHTAAVSISSAYNTTNNNDIKLFLLSGGNTNVHRNSHLQLGIQFYEKGELENATHYWRLATEENEMMAIFFYGLALRHGWGCRKSPAIALRYLQKTTNEFTPNELQTALSRLVDVAKIESLVCYIYELGEFFWHGWEVPKSVAMATWYFQLASNMGNPNAMNDLGFCFRYGHGVTKDDQQAAKLYRKAAKHGFSLENNSWIWDSQYDDDGDDETISAVMASSISPRRYDILNRLSNNGINVDNIGCKCIMTAPTRQNTDSTMCMCFNRNDGTINDTSKCRSYTDTVFTFCTDVTNDTKLWQKCVKYYCPCNDSNMKTPPKNKLYF</sequence>
<dbReference type="PANTHER" id="PTHR43628">
    <property type="entry name" value="ACTIVATOR OF C KINASE PROTEIN 1-RELATED"/>
    <property type="match status" value="1"/>
</dbReference>
<protein>
    <submittedName>
        <fullName evidence="2">Cell cycle inhibitor nif1 protein</fullName>
    </submittedName>
</protein>
<dbReference type="STRING" id="91626.A0A0C9N688"/>
<dbReference type="Pfam" id="PF08238">
    <property type="entry name" value="Sel1"/>
    <property type="match status" value="3"/>
</dbReference>
<feature type="region of interest" description="Disordered" evidence="1">
    <location>
        <begin position="1"/>
        <end position="29"/>
    </location>
</feature>
<dbReference type="InterPro" id="IPR006597">
    <property type="entry name" value="Sel1-like"/>
</dbReference>
<dbReference type="GO" id="GO:0010972">
    <property type="term" value="P:negative regulation of G2/M transition of mitotic cell cycle"/>
    <property type="evidence" value="ECO:0007669"/>
    <property type="project" value="TreeGrafter"/>
</dbReference>